<feature type="domain" description="Aminotransferase-like plant mobile" evidence="1">
    <location>
        <begin position="73"/>
        <end position="296"/>
    </location>
</feature>
<dbReference type="GO" id="GO:0010073">
    <property type="term" value="P:meristem maintenance"/>
    <property type="evidence" value="ECO:0007669"/>
    <property type="project" value="InterPro"/>
</dbReference>
<dbReference type="AlphaFoldDB" id="A0A6A4KMD6"/>
<accession>A0A6A4KMD6</accession>
<dbReference type="EMBL" id="QEFC01006635">
    <property type="protein sequence ID" value="KAE9444681.1"/>
    <property type="molecule type" value="Genomic_DNA"/>
</dbReference>
<dbReference type="Pfam" id="PF10536">
    <property type="entry name" value="PMD"/>
    <property type="match status" value="1"/>
</dbReference>
<name>A0A6A4KMD6_9ERIC</name>
<proteinExistence type="predicted"/>
<gene>
    <name evidence="2" type="ORF">C3L33_23421</name>
</gene>
<comment type="caution">
    <text evidence="2">The sequence shown here is derived from an EMBL/GenBank/DDBJ whole genome shotgun (WGS) entry which is preliminary data.</text>
</comment>
<dbReference type="PANTHER" id="PTHR46033:SF80">
    <property type="entry name" value="PROTEIN MAIN-LIKE 2-LIKE"/>
    <property type="match status" value="1"/>
</dbReference>
<organism evidence="2">
    <name type="scientific">Rhododendron williamsianum</name>
    <dbReference type="NCBI Taxonomy" id="262921"/>
    <lineage>
        <taxon>Eukaryota</taxon>
        <taxon>Viridiplantae</taxon>
        <taxon>Streptophyta</taxon>
        <taxon>Embryophyta</taxon>
        <taxon>Tracheophyta</taxon>
        <taxon>Spermatophyta</taxon>
        <taxon>Magnoliopsida</taxon>
        <taxon>eudicotyledons</taxon>
        <taxon>Gunneridae</taxon>
        <taxon>Pentapetalae</taxon>
        <taxon>asterids</taxon>
        <taxon>Ericales</taxon>
        <taxon>Ericaceae</taxon>
        <taxon>Ericoideae</taxon>
        <taxon>Rhodoreae</taxon>
        <taxon>Rhododendron</taxon>
    </lineage>
</organism>
<dbReference type="InterPro" id="IPR019557">
    <property type="entry name" value="AminoTfrase-like_pln_mobile"/>
</dbReference>
<protein>
    <recommendedName>
        <fullName evidence="1">Aminotransferase-like plant mobile domain-containing protein</fullName>
    </recommendedName>
</protein>
<dbReference type="OrthoDB" id="1572276at2759"/>
<reference evidence="2" key="1">
    <citation type="journal article" date="2019" name="Genome Biol. Evol.">
        <title>The Rhododendron genome and chromosomal organization provide insight into shared whole-genome duplications across the heath family (Ericaceae).</title>
        <authorList>
            <person name="Soza V.L."/>
            <person name="Lindsley D."/>
            <person name="Waalkes A."/>
            <person name="Ramage E."/>
            <person name="Patwardhan R.P."/>
            <person name="Burton J.N."/>
            <person name="Adey A."/>
            <person name="Kumar A."/>
            <person name="Qiu R."/>
            <person name="Shendure J."/>
            <person name="Hall B."/>
        </authorList>
    </citation>
    <scope>NUCLEOTIDE SEQUENCE</scope>
    <source>
        <strain evidence="2">RSF 1966-606</strain>
    </source>
</reference>
<evidence type="ECO:0000259" key="1">
    <source>
        <dbReference type="Pfam" id="PF10536"/>
    </source>
</evidence>
<dbReference type="PANTHER" id="PTHR46033">
    <property type="entry name" value="PROTEIN MAIN-LIKE 2"/>
    <property type="match status" value="1"/>
</dbReference>
<sequence>MGRRRSNASRYNCTDEVEYEGVSGLRPLESFFGGCETGGQVEKGVHGGGQVRDLPPPGTVPPAGQPTEFHGKMYDSDLHLAGFLVYWLSFFVIPDFPYEGPNHTIFPLAVSLARGDFVPLGPLFLGSLFHCLDQVHMDAERSMGRYDMVLVVHTQFLMAFCFEHFPSLAPPPADLSWSEEPRPRIMRWSGVSSTKSWGNQIDNAAAFFPRPYAEPIEGALPTSFFSEDDRIVDFQTEGLAVSASALAAFATACPCSLPALCAEGVRSMLDCPNRVARQFGYDQGAPGRAPPLKSYAESLRRFTRDHVEELAEGYNIVVLPRNDMETFFYG</sequence>
<evidence type="ECO:0000313" key="2">
    <source>
        <dbReference type="EMBL" id="KAE9444681.1"/>
    </source>
</evidence>
<dbReference type="InterPro" id="IPR044824">
    <property type="entry name" value="MAIN-like"/>
</dbReference>
<feature type="non-terminal residue" evidence="2">
    <location>
        <position position="1"/>
    </location>
</feature>